<accession>A0A8S2TRB4</accession>
<evidence type="ECO:0000313" key="1">
    <source>
        <dbReference type="EMBL" id="CAF4180500.1"/>
    </source>
</evidence>
<evidence type="ECO:0000313" key="3">
    <source>
        <dbReference type="Proteomes" id="UP000681720"/>
    </source>
</evidence>
<organism evidence="2 3">
    <name type="scientific">Rotaria magnacalcarata</name>
    <dbReference type="NCBI Taxonomy" id="392030"/>
    <lineage>
        <taxon>Eukaryota</taxon>
        <taxon>Metazoa</taxon>
        <taxon>Spiralia</taxon>
        <taxon>Gnathifera</taxon>
        <taxon>Rotifera</taxon>
        <taxon>Eurotatoria</taxon>
        <taxon>Bdelloidea</taxon>
        <taxon>Philodinida</taxon>
        <taxon>Philodinidae</taxon>
        <taxon>Rotaria</taxon>
    </lineage>
</organism>
<evidence type="ECO:0000313" key="2">
    <source>
        <dbReference type="EMBL" id="CAF4304488.1"/>
    </source>
</evidence>
<comment type="caution">
    <text evidence="2">The sequence shown here is derived from an EMBL/GenBank/DDBJ whole genome shotgun (WGS) entry which is preliminary data.</text>
</comment>
<dbReference type="AlphaFoldDB" id="A0A8S2TRB4"/>
<protein>
    <submittedName>
        <fullName evidence="2">Uncharacterized protein</fullName>
    </submittedName>
</protein>
<feature type="non-terminal residue" evidence="2">
    <location>
        <position position="99"/>
    </location>
</feature>
<gene>
    <name evidence="1" type="ORF">BYL167_LOCUS22796</name>
    <name evidence="2" type="ORF">GIL414_LOCUS26003</name>
</gene>
<proteinExistence type="predicted"/>
<dbReference type="Proteomes" id="UP000681967">
    <property type="component" value="Unassembled WGS sequence"/>
</dbReference>
<dbReference type="EMBL" id="CAJOBH010014278">
    <property type="protein sequence ID" value="CAF4180500.1"/>
    <property type="molecule type" value="Genomic_DNA"/>
</dbReference>
<name>A0A8S2TRB4_9BILA</name>
<reference evidence="2" key="1">
    <citation type="submission" date="2021-02" db="EMBL/GenBank/DDBJ databases">
        <authorList>
            <person name="Nowell W R."/>
        </authorList>
    </citation>
    <scope>NUCLEOTIDE SEQUENCE</scope>
</reference>
<dbReference type="EMBL" id="CAJOBJ010036850">
    <property type="protein sequence ID" value="CAF4304488.1"/>
    <property type="molecule type" value="Genomic_DNA"/>
</dbReference>
<dbReference type="Proteomes" id="UP000681720">
    <property type="component" value="Unassembled WGS sequence"/>
</dbReference>
<sequence>MNESTEELDKKNLIDTNTVRPSTVTSLRELTSIGKLNIQDFQSLIQTAPEFKIEVPPESQTINIEEPLHAIDTNLPNTILSKPMKHSRLSIRTQDTLSL</sequence>